<evidence type="ECO:0000313" key="8">
    <source>
        <dbReference type="EMBL" id="MDC0718169.1"/>
    </source>
</evidence>
<keyword evidence="4 6" id="KW-0472">Membrane</keyword>
<feature type="region of interest" description="Disordered" evidence="5">
    <location>
        <begin position="1640"/>
        <end position="1672"/>
    </location>
</feature>
<keyword evidence="2 6" id="KW-0812">Transmembrane</keyword>
<evidence type="ECO:0000256" key="2">
    <source>
        <dbReference type="ARBA" id="ARBA00022692"/>
    </source>
</evidence>
<evidence type="ECO:0000313" key="9">
    <source>
        <dbReference type="Proteomes" id="UP001221686"/>
    </source>
</evidence>
<evidence type="ECO:0000256" key="6">
    <source>
        <dbReference type="SAM" id="Phobius"/>
    </source>
</evidence>
<feature type="compositionally biased region" description="Low complexity" evidence="5">
    <location>
        <begin position="1381"/>
        <end position="1395"/>
    </location>
</feature>
<evidence type="ECO:0000256" key="5">
    <source>
        <dbReference type="SAM" id="MobiDB-lite"/>
    </source>
</evidence>
<keyword evidence="9" id="KW-1185">Reference proteome</keyword>
<comment type="caution">
    <text evidence="8">The sequence shown here is derived from an EMBL/GenBank/DDBJ whole genome shotgun (WGS) entry which is preliminary data.</text>
</comment>
<keyword evidence="3 6" id="KW-1133">Transmembrane helix</keyword>
<evidence type="ECO:0000256" key="4">
    <source>
        <dbReference type="ARBA" id="ARBA00023136"/>
    </source>
</evidence>
<protein>
    <submittedName>
        <fullName evidence="8">Translocation/assembly module TamB</fullName>
    </submittedName>
</protein>
<comment type="subcellular location">
    <subcellularLocation>
        <location evidence="1">Membrane</location>
        <topology evidence="1">Single-pass membrane protein</topology>
    </subcellularLocation>
</comment>
<feature type="domain" description="Translocation and assembly module TamB C-terminal" evidence="7">
    <location>
        <begin position="1259"/>
        <end position="1637"/>
    </location>
</feature>
<feature type="compositionally biased region" description="Polar residues" evidence="5">
    <location>
        <begin position="1661"/>
        <end position="1672"/>
    </location>
</feature>
<proteinExistence type="predicted"/>
<accession>A0ABT5DX07</accession>
<sequence length="1672" mass="177063">MTTRIAKIARTTLKGLALVLVVVVSAVVLILTTNAGLRLALRVGLPIYNGKIAGSVAIAEVEGSLLGSFTLRGVTLSDREGRALITADALSLDWSPRALLGRDLAVDALTLESLRVYLPGPGGSFADIAPPGDDVPKDMSLPPGPDLPLGIAAALHLHDGAVYFADGAPIVEGLDVDLRARGVGRAAEAEIVRAHGRLLGNREIEELVLKARWGSPVAQIEGLRIVADAAAIEIPQAQLDVRAWRMLVDLEARAAVGLLAEYLPAGTVEKLKAPAGTVELSVAAEGVPEDMAAEVRLALAPNLALKLTGAGAWRGTPEADITLAVDADLAPWTQARLGRVRPTLELHARQMPSKRLALAGGLRCPECAPLGGVALDVDGVIDPSSKSLSLAAALDAAGVGALVDVVAIRGALRQIDWRLAVVDVARPVAVGRQFARLPDITGTVSGRGACSGPELRCAGALELRRVGVGGVALEQARVDVDVLRGMSEGTVAVALAGLKAGSVQIDRGEVRLDADKLPPGPVAPPVPASLPPLHARLRAGALGPDARVELDLSVRTGQEIGAELRALTAEMAGFHAELERPARAVLSGSRLRIEEDLALKIAGGRLAAGGTLDADGPSDVHVDLTGLALARLRPLLPKLRPAGLASAHVRVHGRPEAPSLVADVTIARAGLRGNTFGDLDVAARLADGQAAVDVDLRGPLARKLELRAQAPVHVNMSLRTGSIGHTYTKLELQAQEVRLDRLRPWLKQPELTGRLDGMVLFEANGTDGPLATPRVVTEWRAKGLTISGAPVGDVAVSVTHRGDWLQGKVDLHRSGGRAQVDVQVPIELDPLRGKFAWHREREHRVLVQLDDIDVADQLDALAPGHDAGGKLTLKAEMTGPATKPELQAELHGERLMHRRIEFGALSLVATMRDGGVAVDISGGGGQVGQFQLRGLAPLALDASGVRWRRDGWYALMLDLRELELAPLEPLLGLNLAGRITGGVTFDGAGRHPKLVGAVRADKLAFKGQPVGALRADVEYRDGLAKVGAHGRLGKITTIELGGRVPLDIDLASGEFAWATERPAKAKLDVKNLDHDALEPFSPLPQQAVVALNIHATAELDAKTVHAEAQVLGEIGHKVLGGQPLKIQLDVGDAKQTVRGSFGQRDKKRGWLEFSADTTASIPKLRAKQAKLTDTPMRGELKAEATDLRYLSGFFPEAIYDFTGFFSSEITAGGVIGKPKLRGSARLQKGGVTVVALQQRFRDLNFEILADGPEVKLTSLTATSGEGRVKADGKVTFASGGRVDADAQLDLRKFPVVRPGLPQMIIDTHVSADVKRSAAGLGVKIDVDGAEIWVSDLTTRAPDPVPENDNITIVSGPLPELQAALGSQAGALSDKETPVVQAEEATAPPTKKPPTADVQSSQFDLAVRLKAPVHIKGPTMDMSWSGALALHRKGEEAGVTGGFRADRGRFELLGNRFTIDQGRVFLPEDGSTIDPYLDLTADTTTPQAEVNVAIRGRLSRPALKLRSRPSLTEGQIFALLLTGSADTQESDPKKTQASAAGLLVNFSNPTLSRFADQKLGIDRIKFGFADDVTQPVLSVGKHLTKKIYAETTYHHNAPIRNNRIQGSFEYRFKPQWSVETFFGDAAVGGLDLFWRRTFGRTGAEGQKTPAPKVEPDPPPTKRTAQADTTPDAP</sequence>
<dbReference type="Proteomes" id="UP001221686">
    <property type="component" value="Unassembled WGS sequence"/>
</dbReference>
<name>A0ABT5DX07_9BACT</name>
<dbReference type="InterPro" id="IPR007452">
    <property type="entry name" value="TamB_C"/>
</dbReference>
<feature type="transmembrane region" description="Helical" evidence="6">
    <location>
        <begin position="12"/>
        <end position="32"/>
    </location>
</feature>
<dbReference type="PANTHER" id="PTHR36985">
    <property type="entry name" value="TRANSLOCATION AND ASSEMBLY MODULE SUBUNIT TAMB"/>
    <property type="match status" value="1"/>
</dbReference>
<dbReference type="Pfam" id="PF04357">
    <property type="entry name" value="TamB"/>
    <property type="match status" value="1"/>
</dbReference>
<gene>
    <name evidence="8" type="ORF">POL25_14775</name>
</gene>
<organism evidence="8 9">
    <name type="scientific">Nannocystis bainbridge</name>
    <dbReference type="NCBI Taxonomy" id="2995303"/>
    <lineage>
        <taxon>Bacteria</taxon>
        <taxon>Pseudomonadati</taxon>
        <taxon>Myxococcota</taxon>
        <taxon>Polyangia</taxon>
        <taxon>Nannocystales</taxon>
        <taxon>Nannocystaceae</taxon>
        <taxon>Nannocystis</taxon>
    </lineage>
</organism>
<dbReference type="PANTHER" id="PTHR36985:SF1">
    <property type="entry name" value="TRANSLOCATION AND ASSEMBLY MODULE SUBUNIT TAMB"/>
    <property type="match status" value="1"/>
</dbReference>
<reference evidence="8 9" key="1">
    <citation type="submission" date="2022-11" db="EMBL/GenBank/DDBJ databases">
        <title>Minimal conservation of predation-associated metabolite biosynthetic gene clusters underscores biosynthetic potential of Myxococcota including descriptions for ten novel species: Archangium lansinium sp. nov., Myxococcus landrumus sp. nov., Nannocystis bai.</title>
        <authorList>
            <person name="Ahearne A."/>
            <person name="Stevens C."/>
            <person name="Dowd S."/>
        </authorList>
    </citation>
    <scope>NUCLEOTIDE SEQUENCE [LARGE SCALE GENOMIC DNA]</scope>
    <source>
        <strain evidence="8 9">BB15-2</strain>
    </source>
</reference>
<evidence type="ECO:0000259" key="7">
    <source>
        <dbReference type="Pfam" id="PF04357"/>
    </source>
</evidence>
<dbReference type="RefSeq" id="WP_272086650.1">
    <property type="nucleotide sequence ID" value="NZ_JAQNDL010000001.1"/>
</dbReference>
<dbReference type="EMBL" id="JAQNDL010000001">
    <property type="protein sequence ID" value="MDC0718169.1"/>
    <property type="molecule type" value="Genomic_DNA"/>
</dbReference>
<evidence type="ECO:0000256" key="3">
    <source>
        <dbReference type="ARBA" id="ARBA00022989"/>
    </source>
</evidence>
<feature type="region of interest" description="Disordered" evidence="5">
    <location>
        <begin position="1367"/>
        <end position="1398"/>
    </location>
</feature>
<evidence type="ECO:0000256" key="1">
    <source>
        <dbReference type="ARBA" id="ARBA00004167"/>
    </source>
</evidence>